<dbReference type="Proteomes" id="UP000295558">
    <property type="component" value="Unassembled WGS sequence"/>
</dbReference>
<keyword evidence="6" id="KW-1185">Reference proteome</keyword>
<dbReference type="InterPro" id="IPR020048">
    <property type="entry name" value="NADPH-dep_FMN_reduc_SsuE"/>
</dbReference>
<evidence type="ECO:0000256" key="2">
    <source>
        <dbReference type="ARBA" id="ARBA00022643"/>
    </source>
</evidence>
<evidence type="ECO:0000259" key="4">
    <source>
        <dbReference type="Pfam" id="PF03358"/>
    </source>
</evidence>
<feature type="domain" description="NADPH-dependent FMN reductase-like" evidence="4">
    <location>
        <begin position="12"/>
        <end position="149"/>
    </location>
</feature>
<accession>A0A4V3DPC6</accession>
<evidence type="ECO:0000313" key="5">
    <source>
        <dbReference type="EMBL" id="TDR51796.1"/>
    </source>
</evidence>
<protein>
    <submittedName>
        <fullName evidence="5">SsuE family FMN reductase</fullName>
    </submittedName>
</protein>
<dbReference type="AlphaFoldDB" id="A0A4V3DPC6"/>
<keyword evidence="2" id="KW-0288">FMN</keyword>
<sequence>MIWEGSEDEMSRIVILSGSPSVQSGTDKVLRYAGGILQEDGMEVCFHSVRDFAAETLVSANFKDVQIGELIADIEAADGVIVGSPVYKASYTGVLKAVLDLLPESILKNKVVLPVMSGGSSGHVLAIDFALKPLLGVLKGEVLQGVYVVDAQLDKAAVIPIRDVVLDERLRGQLTELVVAVGRHGVGQIS</sequence>
<dbReference type="Gene3D" id="3.40.50.360">
    <property type="match status" value="1"/>
</dbReference>
<dbReference type="GO" id="GO:0046306">
    <property type="term" value="P:alkanesulfonate catabolic process"/>
    <property type="evidence" value="ECO:0007669"/>
    <property type="project" value="InterPro"/>
</dbReference>
<proteinExistence type="predicted"/>
<dbReference type="STRING" id="1265846.PROCOU_16764"/>
<organism evidence="5 6">
    <name type="scientific">Listeria rocourtiae</name>
    <dbReference type="NCBI Taxonomy" id="647910"/>
    <lineage>
        <taxon>Bacteria</taxon>
        <taxon>Bacillati</taxon>
        <taxon>Bacillota</taxon>
        <taxon>Bacilli</taxon>
        <taxon>Bacillales</taxon>
        <taxon>Listeriaceae</taxon>
        <taxon>Listeria</taxon>
    </lineage>
</organism>
<dbReference type="GO" id="GO:0008752">
    <property type="term" value="F:FMN reductase [NAD(P)H] activity"/>
    <property type="evidence" value="ECO:0007669"/>
    <property type="project" value="InterPro"/>
</dbReference>
<evidence type="ECO:0000256" key="1">
    <source>
        <dbReference type="ARBA" id="ARBA00022630"/>
    </source>
</evidence>
<dbReference type="NCBIfam" id="TIGR03567">
    <property type="entry name" value="FMN_reduc_SsuE"/>
    <property type="match status" value="1"/>
</dbReference>
<name>A0A4V3DPC6_9LIST</name>
<keyword evidence="1" id="KW-0285">Flavoprotein</keyword>
<dbReference type="InterPro" id="IPR005025">
    <property type="entry name" value="FMN_Rdtase-like_dom"/>
</dbReference>
<dbReference type="PANTHER" id="PTHR43408">
    <property type="entry name" value="FMN REDUCTASE (NADPH)"/>
    <property type="match status" value="1"/>
</dbReference>
<keyword evidence="3" id="KW-0560">Oxidoreductase</keyword>
<dbReference type="InterPro" id="IPR029039">
    <property type="entry name" value="Flavoprotein-like_sf"/>
</dbReference>
<evidence type="ECO:0000313" key="6">
    <source>
        <dbReference type="Proteomes" id="UP000295558"/>
    </source>
</evidence>
<dbReference type="PANTHER" id="PTHR43408:SF1">
    <property type="entry name" value="FMN REDUCTASE (NADPH)"/>
    <property type="match status" value="1"/>
</dbReference>
<evidence type="ECO:0000256" key="3">
    <source>
        <dbReference type="ARBA" id="ARBA00023002"/>
    </source>
</evidence>
<dbReference type="InterPro" id="IPR051814">
    <property type="entry name" value="NAD(P)H-dep_FMN_reductase"/>
</dbReference>
<dbReference type="EMBL" id="SNZK01000011">
    <property type="protein sequence ID" value="TDR51796.1"/>
    <property type="molecule type" value="Genomic_DNA"/>
</dbReference>
<dbReference type="Pfam" id="PF03358">
    <property type="entry name" value="FMN_red"/>
    <property type="match status" value="1"/>
</dbReference>
<gene>
    <name evidence="5" type="ORF">DFP96_111105</name>
</gene>
<comment type="caution">
    <text evidence="5">The sequence shown here is derived from an EMBL/GenBank/DDBJ whole genome shotgun (WGS) entry which is preliminary data.</text>
</comment>
<reference evidence="5 6" key="1">
    <citation type="submission" date="2019-03" db="EMBL/GenBank/DDBJ databases">
        <title>Genomic Encyclopedia of Type Strains, Phase III (KMG-III): the genomes of soil and plant-associated and newly described type strains.</title>
        <authorList>
            <person name="Whitman W."/>
        </authorList>
    </citation>
    <scope>NUCLEOTIDE SEQUENCE [LARGE SCALE GENOMIC DNA]</scope>
    <source>
        <strain evidence="5 6">CECT 7972</strain>
    </source>
</reference>
<dbReference type="SUPFAM" id="SSF52218">
    <property type="entry name" value="Flavoproteins"/>
    <property type="match status" value="1"/>
</dbReference>